<evidence type="ECO:0000256" key="3">
    <source>
        <dbReference type="ARBA" id="ARBA00006094"/>
    </source>
</evidence>
<dbReference type="InterPro" id="IPR039047">
    <property type="entry name" value="PHAX"/>
</dbReference>
<keyword evidence="6" id="KW-0963">Cytoplasm</keyword>
<reference evidence="13" key="1">
    <citation type="submission" date="2021-12" db="EMBL/GenBank/DDBJ databases">
        <authorList>
            <person name="King R."/>
        </authorList>
    </citation>
    <scope>NUCLEOTIDE SEQUENCE</scope>
</reference>
<evidence type="ECO:0000313" key="13">
    <source>
        <dbReference type="EMBL" id="CAH0401408.1"/>
    </source>
</evidence>
<evidence type="ECO:0000256" key="8">
    <source>
        <dbReference type="ARBA" id="ARBA00022927"/>
    </source>
</evidence>
<gene>
    <name evidence="13" type="ORF">CHILSU_LOCUS4631</name>
</gene>
<dbReference type="Proteomes" id="UP001153292">
    <property type="component" value="Chromosome 19"/>
</dbReference>
<keyword evidence="5" id="KW-0813">Transport</keyword>
<dbReference type="InterPro" id="IPR038092">
    <property type="entry name" value="PHAX_RNA-binding_sf"/>
</dbReference>
<keyword evidence="8" id="KW-0653">Protein transport</keyword>
<feature type="region of interest" description="Disordered" evidence="11">
    <location>
        <begin position="1"/>
        <end position="97"/>
    </location>
</feature>
<evidence type="ECO:0000259" key="12">
    <source>
        <dbReference type="Pfam" id="PF10258"/>
    </source>
</evidence>
<comment type="similarity">
    <text evidence="3">Belongs to the PHAX family.</text>
</comment>
<feature type="compositionally biased region" description="Low complexity" evidence="11">
    <location>
        <begin position="58"/>
        <end position="67"/>
    </location>
</feature>
<comment type="subcellular location">
    <subcellularLocation>
        <location evidence="2">Cytoplasm</location>
    </subcellularLocation>
    <subcellularLocation>
        <location evidence="1">Nucleus</location>
    </subcellularLocation>
</comment>
<dbReference type="Pfam" id="PF10258">
    <property type="entry name" value="PHAX_RNA-bd"/>
    <property type="match status" value="1"/>
</dbReference>
<evidence type="ECO:0000256" key="11">
    <source>
        <dbReference type="SAM" id="MobiDB-lite"/>
    </source>
</evidence>
<evidence type="ECO:0000256" key="9">
    <source>
        <dbReference type="ARBA" id="ARBA00023242"/>
    </source>
</evidence>
<protein>
    <recommendedName>
        <fullName evidence="4">Phosphorylated adapter RNA export protein</fullName>
    </recommendedName>
    <alternativeName>
        <fullName evidence="10">RNA U small nuclear RNA export adapter protein</fullName>
    </alternativeName>
</protein>
<keyword evidence="9" id="KW-0539">Nucleus</keyword>
<evidence type="ECO:0000256" key="5">
    <source>
        <dbReference type="ARBA" id="ARBA00022448"/>
    </source>
</evidence>
<evidence type="ECO:0000256" key="1">
    <source>
        <dbReference type="ARBA" id="ARBA00004123"/>
    </source>
</evidence>
<organism evidence="13 14">
    <name type="scientific">Chilo suppressalis</name>
    <name type="common">Asiatic rice borer moth</name>
    <dbReference type="NCBI Taxonomy" id="168631"/>
    <lineage>
        <taxon>Eukaryota</taxon>
        <taxon>Metazoa</taxon>
        <taxon>Ecdysozoa</taxon>
        <taxon>Arthropoda</taxon>
        <taxon>Hexapoda</taxon>
        <taxon>Insecta</taxon>
        <taxon>Pterygota</taxon>
        <taxon>Neoptera</taxon>
        <taxon>Endopterygota</taxon>
        <taxon>Lepidoptera</taxon>
        <taxon>Glossata</taxon>
        <taxon>Ditrysia</taxon>
        <taxon>Pyraloidea</taxon>
        <taxon>Crambidae</taxon>
        <taxon>Crambinae</taxon>
        <taxon>Chilo</taxon>
    </lineage>
</organism>
<evidence type="ECO:0000256" key="7">
    <source>
        <dbReference type="ARBA" id="ARBA00022884"/>
    </source>
</evidence>
<feature type="compositionally biased region" description="Acidic residues" evidence="11">
    <location>
        <begin position="19"/>
        <end position="29"/>
    </location>
</feature>
<dbReference type="PANTHER" id="PTHR13135:SF0">
    <property type="entry name" value="PHOSPHORYLATED ADAPTER RNA EXPORT PROTEIN"/>
    <property type="match status" value="1"/>
</dbReference>
<name>A0ABN8AYF7_CHISP</name>
<dbReference type="InterPro" id="IPR019385">
    <property type="entry name" value="PHAX_RNA-binding_domain"/>
</dbReference>
<feature type="compositionally biased region" description="Basic and acidic residues" evidence="11">
    <location>
        <begin position="351"/>
        <end position="363"/>
    </location>
</feature>
<keyword evidence="7" id="KW-0694">RNA-binding</keyword>
<evidence type="ECO:0000256" key="6">
    <source>
        <dbReference type="ARBA" id="ARBA00022490"/>
    </source>
</evidence>
<evidence type="ECO:0000313" key="14">
    <source>
        <dbReference type="Proteomes" id="UP001153292"/>
    </source>
</evidence>
<feature type="domain" description="Phosphorylated adapter RNA export protein RNA-binding" evidence="12">
    <location>
        <begin position="213"/>
        <end position="295"/>
    </location>
</feature>
<dbReference type="EMBL" id="OU963912">
    <property type="protein sequence ID" value="CAH0401408.1"/>
    <property type="molecule type" value="Genomic_DNA"/>
</dbReference>
<feature type="compositionally biased region" description="Basic residues" evidence="11">
    <location>
        <begin position="75"/>
        <end position="84"/>
    </location>
</feature>
<dbReference type="PANTHER" id="PTHR13135">
    <property type="entry name" value="CYTOSOLIC RESINIFERATOXIN BINDING PROTEIN RBP-26"/>
    <property type="match status" value="1"/>
</dbReference>
<accession>A0ABN8AYF7</accession>
<dbReference type="Gene3D" id="1.10.10.1440">
    <property type="entry name" value="PHAX RNA-binding domain"/>
    <property type="match status" value="1"/>
</dbReference>
<evidence type="ECO:0000256" key="4">
    <source>
        <dbReference type="ARBA" id="ARBA00016856"/>
    </source>
</evidence>
<evidence type="ECO:0000256" key="10">
    <source>
        <dbReference type="ARBA" id="ARBA00030834"/>
    </source>
</evidence>
<feature type="compositionally biased region" description="Pro residues" evidence="11">
    <location>
        <begin position="366"/>
        <end position="380"/>
    </location>
</feature>
<evidence type="ECO:0000256" key="2">
    <source>
        <dbReference type="ARBA" id="ARBA00004496"/>
    </source>
</evidence>
<proteinExistence type="inferred from homology"/>
<feature type="region of interest" description="Disordered" evidence="11">
    <location>
        <begin position="316"/>
        <end position="391"/>
    </location>
</feature>
<sequence>MMSTTEGELDVEVSHEREEGELEDSDVEEGTYIPLTRPEAFNPPSLVHMQIQDEQSDELSWPESSGSDSDDEPRRRPKRTKLRPLRPQPQVSVTQSDKKNKYNVWCKTLEEDLLTEDMVGCDVTKKSSNYGVESYDYTIKYRLDDNYISKKVFTDDKDTLDRTSNKRRRSDRSNVKLRLGKRVNSHQEQAAKQNPKFLPDLLVTSQDPIESIAIDIAEKLAEEKTDLVGRIVQLLGANKAMDLYRATQKVEADGGMLVMNGTRRRTAGGVFFFLLKRDDDVSQEMVTQIFNEDRKETARKIKKSRANTRQKVMEQLKQSLTDSELPSLLSRGEATVQSEHGSNPPPSPATDARDCSSDTDAHTDAPPSPARPLSPLPPLPDRTLQGYEDDDFLEVMCNDEMDLF</sequence>
<keyword evidence="14" id="KW-1185">Reference proteome</keyword>